<feature type="transmembrane region" description="Helical" evidence="1">
    <location>
        <begin position="18"/>
        <end position="39"/>
    </location>
</feature>
<evidence type="ECO:0000313" key="3">
    <source>
        <dbReference type="EMBL" id="KJF42478.1"/>
    </source>
</evidence>
<sequence length="129" mass="14246">MEKVPQERTQKKENSKEVLALVLIGIGLVWILKQTGFFFDFPFLNFHDIFSPVRSVFHGIGHFVFSWPVILIIIGAVLMAGKRSGGLILLIIGGIFLLPKLIFISGAAIVFLFPVILIAVGIGLIARLF</sequence>
<accession>A0A0D8J9L2</accession>
<protein>
    <recommendedName>
        <fullName evidence="2">LiaF transmembrane domain-containing protein</fullName>
    </recommendedName>
</protein>
<feature type="transmembrane region" description="Helical" evidence="1">
    <location>
        <begin position="86"/>
        <end position="103"/>
    </location>
</feature>
<name>A0A0D8J9L2_9BACT</name>
<dbReference type="EMBL" id="JRHC01000005">
    <property type="protein sequence ID" value="KJF42478.1"/>
    <property type="molecule type" value="Genomic_DNA"/>
</dbReference>
<dbReference type="OrthoDB" id="9885741at2"/>
<keyword evidence="1" id="KW-0472">Membrane</keyword>
<dbReference type="AlphaFoldDB" id="A0A0D8J9L2"/>
<keyword evidence="1" id="KW-0812">Transmembrane</keyword>
<dbReference type="Pfam" id="PF22570">
    <property type="entry name" value="LiaF-TM"/>
    <property type="match status" value="1"/>
</dbReference>
<dbReference type="Proteomes" id="UP000032544">
    <property type="component" value="Unassembled WGS sequence"/>
</dbReference>
<feature type="domain" description="LiaF transmembrane" evidence="2">
    <location>
        <begin position="58"/>
        <end position="127"/>
    </location>
</feature>
<proteinExistence type="predicted"/>
<reference evidence="3 4" key="1">
    <citation type="submission" date="2014-09" db="EMBL/GenBank/DDBJ databases">
        <title>Draft Genome Sequence of Draconibacterium sp. JN14CK-3.</title>
        <authorList>
            <person name="Dong C."/>
            <person name="Lai Q."/>
            <person name="Shao Z."/>
        </authorList>
    </citation>
    <scope>NUCLEOTIDE SEQUENCE [LARGE SCALE GENOMIC DNA]</scope>
    <source>
        <strain evidence="3 4">JN14CK-3</strain>
    </source>
</reference>
<keyword evidence="4" id="KW-1185">Reference proteome</keyword>
<dbReference type="RefSeq" id="WP_045032214.1">
    <property type="nucleotide sequence ID" value="NZ_JRHC01000005.1"/>
</dbReference>
<feature type="transmembrane region" description="Helical" evidence="1">
    <location>
        <begin position="109"/>
        <end position="128"/>
    </location>
</feature>
<evidence type="ECO:0000259" key="2">
    <source>
        <dbReference type="Pfam" id="PF22570"/>
    </source>
</evidence>
<keyword evidence="1" id="KW-1133">Transmembrane helix</keyword>
<comment type="caution">
    <text evidence="3">The sequence shown here is derived from an EMBL/GenBank/DDBJ whole genome shotgun (WGS) entry which is preliminary data.</text>
</comment>
<dbReference type="InterPro" id="IPR054331">
    <property type="entry name" value="LiaF_TM"/>
</dbReference>
<gene>
    <name evidence="3" type="ORF">LH29_18135</name>
</gene>
<evidence type="ECO:0000313" key="4">
    <source>
        <dbReference type="Proteomes" id="UP000032544"/>
    </source>
</evidence>
<organism evidence="3 4">
    <name type="scientific">Draconibacterium sediminis</name>
    <dbReference type="NCBI Taxonomy" id="1544798"/>
    <lineage>
        <taxon>Bacteria</taxon>
        <taxon>Pseudomonadati</taxon>
        <taxon>Bacteroidota</taxon>
        <taxon>Bacteroidia</taxon>
        <taxon>Marinilabiliales</taxon>
        <taxon>Prolixibacteraceae</taxon>
        <taxon>Draconibacterium</taxon>
    </lineage>
</organism>
<feature type="transmembrane region" description="Helical" evidence="1">
    <location>
        <begin position="59"/>
        <end position="79"/>
    </location>
</feature>
<evidence type="ECO:0000256" key="1">
    <source>
        <dbReference type="SAM" id="Phobius"/>
    </source>
</evidence>